<dbReference type="InterPro" id="IPR035906">
    <property type="entry name" value="MetI-like_sf"/>
</dbReference>
<feature type="transmembrane region" description="Helical" evidence="7">
    <location>
        <begin position="491"/>
        <end position="510"/>
    </location>
</feature>
<dbReference type="GO" id="GO:0015226">
    <property type="term" value="F:carnitine transmembrane transporter activity"/>
    <property type="evidence" value="ECO:0007669"/>
    <property type="project" value="TreeGrafter"/>
</dbReference>
<evidence type="ECO:0000256" key="4">
    <source>
        <dbReference type="ARBA" id="ARBA00022692"/>
    </source>
</evidence>
<gene>
    <name evidence="10" type="ORF">GUY60_22090</name>
</gene>
<evidence type="ECO:0000313" key="11">
    <source>
        <dbReference type="Proteomes" id="UP000598297"/>
    </source>
</evidence>
<dbReference type="Pfam" id="PF00528">
    <property type="entry name" value="BPD_transp_1"/>
    <property type="match status" value="2"/>
</dbReference>
<feature type="transmembrane region" description="Helical" evidence="7">
    <location>
        <begin position="142"/>
        <end position="159"/>
    </location>
</feature>
<dbReference type="FunFam" id="1.10.3720.10:FF:000001">
    <property type="entry name" value="Glycine betaine ABC transporter, permease"/>
    <property type="match status" value="2"/>
</dbReference>
<keyword evidence="4 7" id="KW-0812">Transmembrane</keyword>
<feature type="transmembrane region" description="Helical" evidence="7">
    <location>
        <begin position="282"/>
        <end position="302"/>
    </location>
</feature>
<feature type="transmembrane region" description="Helical" evidence="7">
    <location>
        <begin position="640"/>
        <end position="660"/>
    </location>
</feature>
<organism evidence="10 11">
    <name type="scientific">Streptomyces boluensis</name>
    <dbReference type="NCBI Taxonomy" id="1775135"/>
    <lineage>
        <taxon>Bacteria</taxon>
        <taxon>Bacillati</taxon>
        <taxon>Actinomycetota</taxon>
        <taxon>Actinomycetes</taxon>
        <taxon>Kitasatosporales</taxon>
        <taxon>Streptomycetaceae</taxon>
        <taxon>Streptomyces</taxon>
    </lineage>
</organism>
<dbReference type="PANTHER" id="PTHR47737:SF1">
    <property type="entry name" value="GLYCINE BETAINE_PROLINE BETAINE TRANSPORT SYSTEM PERMEASE PROTEIN PROW"/>
    <property type="match status" value="1"/>
</dbReference>
<dbReference type="GO" id="GO:0015871">
    <property type="term" value="P:choline transport"/>
    <property type="evidence" value="ECO:0007669"/>
    <property type="project" value="TreeGrafter"/>
</dbReference>
<sequence length="680" mass="71135">MSAAPTTPVLDKADVPEKSPAVPQAPGTLARLVANPKVLLLIAAVLLAVVSAAVTGSGVWPGDLTFDLRAPLTDFNEWLVQNRDTHWIFLYFLLHISNSAEASVDAVGSLLTSLGFIGVTVLAVLLAWYAGGAGLRGRALRTAGTALVTFLVIGLLGMWEPAMETLALMVVCVVASAVVGFVLGLLAGLSDRGERFLRPVFDTMQVLPAFAYLLPLVLFFDVGVPAAFTATVIYSAPPMARLTSLGLRGGDAAALEASRSLGATSWQQLLTARIPLARKQMFLGLNQTIMMCLSMAVLASMIGAPGLGEEIFRALSILDIGQSLGAGIAIVLIAVWFDRTTAAAGDRLDDPDARRGRGATWIQGGVVVVGTAVAAVIGSAIGRVEWPDNWVVSISEPVNTVTTWIEDELGSGVPVIGGTLTLASGFSNYVLNPMRDALQATPWWAILVLGGVLAYLAGRWRAALTTVLALGLIGGMGLWTRSMDTLSQVLAGLLLTLVLGFAIGILAARVDWLDRVIRPVLDTMQTLPAFIYLIPMVALFMGGRFAGVAAAVIYALPAVVRITNQGIRDINPAALEAARSLGATTGQQLRQVQIPLARKALQLAVNQGVVLVLSMVVIAGMIGGGALGVDVVKGLAKGDLGLGMTAGVAIVCLGILLDRISQPGADIKKDHPLVKKGFQF</sequence>
<dbReference type="Proteomes" id="UP000598297">
    <property type="component" value="Unassembled WGS sequence"/>
</dbReference>
<comment type="caution">
    <text evidence="10">The sequence shown here is derived from an EMBL/GenBank/DDBJ whole genome shotgun (WGS) entry which is preliminary data.</text>
</comment>
<feature type="transmembrane region" description="Helical" evidence="7">
    <location>
        <begin position="209"/>
        <end position="234"/>
    </location>
</feature>
<dbReference type="OrthoDB" id="9815258at2"/>
<evidence type="ECO:0000256" key="1">
    <source>
        <dbReference type="ARBA" id="ARBA00004141"/>
    </source>
</evidence>
<keyword evidence="6 7" id="KW-0472">Membrane</keyword>
<keyword evidence="5 7" id="KW-1133">Transmembrane helix</keyword>
<keyword evidence="11" id="KW-1185">Reference proteome</keyword>
<keyword evidence="3" id="KW-1003">Cell membrane</keyword>
<feature type="transmembrane region" description="Helical" evidence="7">
    <location>
        <begin position="111"/>
        <end position="130"/>
    </location>
</feature>
<dbReference type="AlphaFoldDB" id="A0A964UYU4"/>
<proteinExistence type="inferred from homology"/>
<comment type="subcellular location">
    <subcellularLocation>
        <location evidence="7">Cell membrane</location>
        <topology evidence="7">Multi-pass membrane protein</topology>
    </subcellularLocation>
    <subcellularLocation>
        <location evidence="1">Membrane</location>
        <topology evidence="1">Multi-pass membrane protein</topology>
    </subcellularLocation>
</comment>
<dbReference type="GO" id="GO:0005275">
    <property type="term" value="F:amine transmembrane transporter activity"/>
    <property type="evidence" value="ECO:0007669"/>
    <property type="project" value="TreeGrafter"/>
</dbReference>
<dbReference type="EMBL" id="JAAAHS010000186">
    <property type="protein sequence ID" value="NBE54060.1"/>
    <property type="molecule type" value="Genomic_DNA"/>
</dbReference>
<evidence type="ECO:0000256" key="8">
    <source>
        <dbReference type="SAM" id="MobiDB-lite"/>
    </source>
</evidence>
<evidence type="ECO:0000256" key="7">
    <source>
        <dbReference type="RuleBase" id="RU363032"/>
    </source>
</evidence>
<keyword evidence="2 7" id="KW-0813">Transport</keyword>
<dbReference type="SUPFAM" id="SSF161098">
    <property type="entry name" value="MetI-like"/>
    <property type="match status" value="2"/>
</dbReference>
<feature type="transmembrane region" description="Helical" evidence="7">
    <location>
        <begin position="462"/>
        <end position="479"/>
    </location>
</feature>
<feature type="transmembrane region" description="Helical" evidence="7">
    <location>
        <begin position="438"/>
        <end position="456"/>
    </location>
</feature>
<dbReference type="PROSITE" id="PS50928">
    <property type="entry name" value="ABC_TM1"/>
    <property type="match status" value="2"/>
</dbReference>
<feature type="transmembrane region" description="Helical" evidence="7">
    <location>
        <begin position="530"/>
        <end position="556"/>
    </location>
</feature>
<evidence type="ECO:0000256" key="2">
    <source>
        <dbReference type="ARBA" id="ARBA00022448"/>
    </source>
</evidence>
<feature type="transmembrane region" description="Helical" evidence="7">
    <location>
        <begin position="608"/>
        <end position="628"/>
    </location>
</feature>
<dbReference type="GO" id="GO:0043190">
    <property type="term" value="C:ATP-binding cassette (ABC) transporter complex"/>
    <property type="evidence" value="ECO:0007669"/>
    <property type="project" value="TreeGrafter"/>
</dbReference>
<feature type="transmembrane region" description="Helical" evidence="7">
    <location>
        <begin position="38"/>
        <end position="60"/>
    </location>
</feature>
<feature type="region of interest" description="Disordered" evidence="8">
    <location>
        <begin position="1"/>
        <end position="22"/>
    </location>
</feature>
<feature type="transmembrane region" description="Helical" evidence="7">
    <location>
        <begin position="314"/>
        <end position="337"/>
    </location>
</feature>
<dbReference type="Gene3D" id="1.10.3720.10">
    <property type="entry name" value="MetI-like"/>
    <property type="match status" value="2"/>
</dbReference>
<feature type="transmembrane region" description="Helical" evidence="7">
    <location>
        <begin position="166"/>
        <end position="189"/>
    </location>
</feature>
<evidence type="ECO:0000313" key="10">
    <source>
        <dbReference type="EMBL" id="NBE54060.1"/>
    </source>
</evidence>
<dbReference type="RefSeq" id="WP_161700517.1">
    <property type="nucleotide sequence ID" value="NZ_JAAAHS010000186.1"/>
</dbReference>
<comment type="similarity">
    <text evidence="7">Belongs to the binding-protein-dependent transport system permease family.</text>
</comment>
<evidence type="ECO:0000256" key="5">
    <source>
        <dbReference type="ARBA" id="ARBA00022989"/>
    </source>
</evidence>
<dbReference type="GO" id="GO:0031460">
    <property type="term" value="P:glycine betaine transport"/>
    <property type="evidence" value="ECO:0007669"/>
    <property type="project" value="TreeGrafter"/>
</dbReference>
<dbReference type="CDD" id="cd06261">
    <property type="entry name" value="TM_PBP2"/>
    <property type="match status" value="2"/>
</dbReference>
<evidence type="ECO:0000256" key="3">
    <source>
        <dbReference type="ARBA" id="ARBA00022475"/>
    </source>
</evidence>
<dbReference type="InterPro" id="IPR000515">
    <property type="entry name" value="MetI-like"/>
</dbReference>
<evidence type="ECO:0000259" key="9">
    <source>
        <dbReference type="PROSITE" id="PS50928"/>
    </source>
</evidence>
<reference evidence="10" key="1">
    <citation type="submission" date="2020-01" db="EMBL/GenBank/DDBJ databases">
        <title>Whole-genome analyses of novel actinobacteria.</title>
        <authorList>
            <person name="Sahin N."/>
        </authorList>
    </citation>
    <scope>NUCLEOTIDE SEQUENCE</scope>
    <source>
        <strain evidence="10">YC537</strain>
    </source>
</reference>
<feature type="domain" description="ABC transmembrane type-1" evidence="9">
    <location>
        <begin position="482"/>
        <end position="661"/>
    </location>
</feature>
<feature type="domain" description="ABC transmembrane type-1" evidence="9">
    <location>
        <begin position="162"/>
        <end position="341"/>
    </location>
</feature>
<protein>
    <submittedName>
        <fullName evidence="10">ABC transporter permease subunit</fullName>
    </submittedName>
</protein>
<name>A0A964UYU4_9ACTN</name>
<evidence type="ECO:0000256" key="6">
    <source>
        <dbReference type="ARBA" id="ARBA00023136"/>
    </source>
</evidence>
<dbReference type="PANTHER" id="PTHR47737">
    <property type="entry name" value="GLYCINE BETAINE/PROLINE BETAINE TRANSPORT SYSTEM PERMEASE PROTEIN PROW"/>
    <property type="match status" value="1"/>
</dbReference>
<accession>A0A964UYU4</accession>
<feature type="transmembrane region" description="Helical" evidence="7">
    <location>
        <begin position="412"/>
        <end position="431"/>
    </location>
</feature>
<feature type="transmembrane region" description="Helical" evidence="7">
    <location>
        <begin position="358"/>
        <end position="381"/>
    </location>
</feature>